<feature type="compositionally biased region" description="Low complexity" evidence="1">
    <location>
        <begin position="200"/>
        <end position="212"/>
    </location>
</feature>
<dbReference type="RefSeq" id="XP_030990680.1">
    <property type="nucleotide sequence ID" value="XM_031144525.1"/>
</dbReference>
<dbReference type="InterPro" id="IPR025187">
    <property type="entry name" value="DUF4112"/>
</dbReference>
<gene>
    <name evidence="3" type="ORF">E0L32_009548</name>
</gene>
<organism evidence="3 4">
    <name type="scientific">Thyridium curvatum</name>
    <dbReference type="NCBI Taxonomy" id="1093900"/>
    <lineage>
        <taxon>Eukaryota</taxon>
        <taxon>Fungi</taxon>
        <taxon>Dikarya</taxon>
        <taxon>Ascomycota</taxon>
        <taxon>Pezizomycotina</taxon>
        <taxon>Sordariomycetes</taxon>
        <taxon>Sordariomycetidae</taxon>
        <taxon>Thyridiales</taxon>
        <taxon>Thyridiaceae</taxon>
        <taxon>Thyridium</taxon>
    </lineage>
</organism>
<dbReference type="Pfam" id="PF13430">
    <property type="entry name" value="DUF4112"/>
    <property type="match status" value="1"/>
</dbReference>
<dbReference type="AlphaFoldDB" id="A0A507AVJ9"/>
<name>A0A507AVJ9_9PEZI</name>
<protein>
    <recommendedName>
        <fullName evidence="5">PH domain-containing protein</fullName>
    </recommendedName>
</protein>
<evidence type="ECO:0000313" key="4">
    <source>
        <dbReference type="Proteomes" id="UP000319257"/>
    </source>
</evidence>
<dbReference type="InParanoid" id="A0A507AVJ9"/>
<feature type="compositionally biased region" description="Polar residues" evidence="1">
    <location>
        <begin position="178"/>
        <end position="189"/>
    </location>
</feature>
<feature type="region of interest" description="Disordered" evidence="1">
    <location>
        <begin position="177"/>
        <end position="244"/>
    </location>
</feature>
<feature type="transmembrane region" description="Helical" evidence="2">
    <location>
        <begin position="78"/>
        <end position="99"/>
    </location>
</feature>
<dbReference type="STRING" id="1093900.A0A507AVJ9"/>
<comment type="caution">
    <text evidence="3">The sequence shown here is derived from an EMBL/GenBank/DDBJ whole genome shotgun (WGS) entry which is preliminary data.</text>
</comment>
<evidence type="ECO:0008006" key="5">
    <source>
        <dbReference type="Google" id="ProtNLM"/>
    </source>
</evidence>
<dbReference type="PANTHER" id="PTHR35519:SF2">
    <property type="entry name" value="PH DOMAIN PROTEIN"/>
    <property type="match status" value="1"/>
</dbReference>
<dbReference type="EMBL" id="SKBQ01000070">
    <property type="protein sequence ID" value="TPX08969.1"/>
    <property type="molecule type" value="Genomic_DNA"/>
</dbReference>
<keyword evidence="4" id="KW-1185">Reference proteome</keyword>
<keyword evidence="2" id="KW-0812">Transmembrane</keyword>
<keyword evidence="2" id="KW-0472">Membrane</keyword>
<dbReference type="PANTHER" id="PTHR35519">
    <property type="entry name" value="MEMBRANE PROTEINS"/>
    <property type="match status" value="1"/>
</dbReference>
<evidence type="ECO:0000256" key="1">
    <source>
        <dbReference type="SAM" id="MobiDB-lite"/>
    </source>
</evidence>
<sequence>MSAAILNLVAKRALKDLADKNTNSKNPYFEDVPVYGRDGRPTGKVKQQKKKIPAGISEHDGKVLKKVRRRAYRLDMSLFNLCGIRFGWSSVVGIIPVVGDFIDLFLAWNVVRTCAQIDGGLPSLIRTRMFFNILFDFVIGLVPFVGDMADAVYRANTRNAWVLEEYLVKKAEAEQKRVPSSTTAGNLASPTRPEPAKTTSGGFMSFFGRGRSQQADEELGMEQLGSSSNNNHNNNGKSGQHRSG</sequence>
<dbReference type="Proteomes" id="UP000319257">
    <property type="component" value="Unassembled WGS sequence"/>
</dbReference>
<proteinExistence type="predicted"/>
<feature type="transmembrane region" description="Helical" evidence="2">
    <location>
        <begin position="129"/>
        <end position="149"/>
    </location>
</feature>
<evidence type="ECO:0000256" key="2">
    <source>
        <dbReference type="SAM" id="Phobius"/>
    </source>
</evidence>
<reference evidence="3 4" key="1">
    <citation type="submission" date="2019-06" db="EMBL/GenBank/DDBJ databases">
        <title>Draft genome sequence of the filamentous fungus Phialemoniopsis curvata isolated from diesel fuel.</title>
        <authorList>
            <person name="Varaljay V.A."/>
            <person name="Lyon W.J."/>
            <person name="Crouch A.L."/>
            <person name="Drake C.E."/>
            <person name="Hollomon J.M."/>
            <person name="Nadeau L.J."/>
            <person name="Nunn H.S."/>
            <person name="Stevenson B.S."/>
            <person name="Bojanowski C.L."/>
            <person name="Crookes-Goodson W.J."/>
        </authorList>
    </citation>
    <scope>NUCLEOTIDE SEQUENCE [LARGE SCALE GENOMIC DNA]</scope>
    <source>
        <strain evidence="3 4">D216</strain>
    </source>
</reference>
<dbReference type="GeneID" id="41976995"/>
<accession>A0A507AVJ9</accession>
<evidence type="ECO:0000313" key="3">
    <source>
        <dbReference type="EMBL" id="TPX08969.1"/>
    </source>
</evidence>
<dbReference type="FunCoup" id="A0A507AVJ9">
    <property type="interactions" value="31"/>
</dbReference>
<feature type="compositionally biased region" description="Low complexity" evidence="1">
    <location>
        <begin position="225"/>
        <end position="238"/>
    </location>
</feature>
<dbReference type="OrthoDB" id="2103474at2759"/>
<keyword evidence="2" id="KW-1133">Transmembrane helix</keyword>